<dbReference type="SMART" id="SM00490">
    <property type="entry name" value="HELICc"/>
    <property type="match status" value="1"/>
</dbReference>
<protein>
    <submittedName>
        <fullName evidence="4">P-loop containing nucleoside triphosphate hydrolase protein</fullName>
    </submittedName>
</protein>
<proteinExistence type="predicted"/>
<feature type="region of interest" description="Disordered" evidence="2">
    <location>
        <begin position="391"/>
        <end position="419"/>
    </location>
</feature>
<dbReference type="GO" id="GO:0016787">
    <property type="term" value="F:hydrolase activity"/>
    <property type="evidence" value="ECO:0007669"/>
    <property type="project" value="UniProtKB-KW"/>
</dbReference>
<name>A0A9P5N8K7_GYMJU</name>
<keyword evidence="5" id="KW-1185">Reference proteome</keyword>
<dbReference type="PANTHER" id="PTHR45766">
    <property type="entry name" value="DNA ANNEALING HELICASE AND ENDONUCLEASE ZRANB3 FAMILY MEMBER"/>
    <property type="match status" value="1"/>
</dbReference>
<keyword evidence="1 4" id="KW-0378">Hydrolase</keyword>
<reference evidence="4" key="1">
    <citation type="submission" date="2020-11" db="EMBL/GenBank/DDBJ databases">
        <authorList>
            <consortium name="DOE Joint Genome Institute"/>
            <person name="Ahrendt S."/>
            <person name="Riley R."/>
            <person name="Andreopoulos W."/>
            <person name="LaButti K."/>
            <person name="Pangilinan J."/>
            <person name="Ruiz-duenas F.J."/>
            <person name="Barrasa J.M."/>
            <person name="Sanchez-Garcia M."/>
            <person name="Camarero S."/>
            <person name="Miyauchi S."/>
            <person name="Serrano A."/>
            <person name="Linde D."/>
            <person name="Babiker R."/>
            <person name="Drula E."/>
            <person name="Ayuso-Fernandez I."/>
            <person name="Pacheco R."/>
            <person name="Padilla G."/>
            <person name="Ferreira P."/>
            <person name="Barriuso J."/>
            <person name="Kellner H."/>
            <person name="Castanera R."/>
            <person name="Alfaro M."/>
            <person name="Ramirez L."/>
            <person name="Pisabarro A.G."/>
            <person name="Kuo A."/>
            <person name="Tritt A."/>
            <person name="Lipzen A."/>
            <person name="He G."/>
            <person name="Yan M."/>
            <person name="Ng V."/>
            <person name="Cullen D."/>
            <person name="Martin F."/>
            <person name="Rosso M.-N."/>
            <person name="Henrissat B."/>
            <person name="Hibbett D."/>
            <person name="Martinez A.T."/>
            <person name="Grigoriev I.V."/>
        </authorList>
    </citation>
    <scope>NUCLEOTIDE SEQUENCE</scope>
    <source>
        <strain evidence="4">AH 44721</strain>
    </source>
</reference>
<dbReference type="InterPro" id="IPR049730">
    <property type="entry name" value="SNF2/RAD54-like_C"/>
</dbReference>
<evidence type="ECO:0000313" key="4">
    <source>
        <dbReference type="EMBL" id="KAF8867860.1"/>
    </source>
</evidence>
<dbReference type="GO" id="GO:0031297">
    <property type="term" value="P:replication fork processing"/>
    <property type="evidence" value="ECO:0007669"/>
    <property type="project" value="TreeGrafter"/>
</dbReference>
<dbReference type="CDD" id="cd18793">
    <property type="entry name" value="SF2_C_SNF"/>
    <property type="match status" value="1"/>
</dbReference>
<evidence type="ECO:0000256" key="1">
    <source>
        <dbReference type="ARBA" id="ARBA00022801"/>
    </source>
</evidence>
<feature type="compositionally biased region" description="Polar residues" evidence="2">
    <location>
        <begin position="391"/>
        <end position="405"/>
    </location>
</feature>
<dbReference type="OrthoDB" id="3270319at2759"/>
<evidence type="ECO:0000259" key="3">
    <source>
        <dbReference type="PROSITE" id="PS51194"/>
    </source>
</evidence>
<dbReference type="SUPFAM" id="SSF52540">
    <property type="entry name" value="P-loop containing nucleoside triphosphate hydrolases"/>
    <property type="match status" value="1"/>
</dbReference>
<dbReference type="PROSITE" id="PS51194">
    <property type="entry name" value="HELICASE_CTER"/>
    <property type="match status" value="1"/>
</dbReference>
<dbReference type="InterPro" id="IPR027417">
    <property type="entry name" value="P-loop_NTPase"/>
</dbReference>
<sequence length="442" mass="49747">MQVEAHQQLLGFKENVQSNLFGQKYLTVVLDEAHEFCNMGPKHTAAFTILQKACLCLVMMATPLQTLTKDIVKKVYAKITRGKQVHFLDHILQCTVDSLDYEGQHLIKIPPYWTIMVTLQLEEQEVEILEQLDSWVKKTVSNSNSILGIASGNFYLEYRMGVCFLCSDPKDPIPKFKTLQEWKAAKLTKFDTCAKLVKHLLSRDDAPEIKVQDGKVLDLYGIKYVYIDGDNSLDEHAKRVGIFHTDPTVCLLVFTKVGMTGLNLANADAMIFLDQPWSGQEMQQAWGCAHRQPQKNIVHCYHLLADKTANIILYGLARSKQDMMGAFLMKKKGNEMYMLFTGHSISDEAGDLTKEEHCMKMQKTTEVSLQNESEVKVVLMKLAMQKQYTTTAGQSTAGKSSSLQMTRAAAEDDDDEYLPPQLLKKHAKAAVKQSTSECASSL</sequence>
<dbReference type="Pfam" id="PF00271">
    <property type="entry name" value="Helicase_C"/>
    <property type="match status" value="1"/>
</dbReference>
<dbReference type="GO" id="GO:0006281">
    <property type="term" value="P:DNA repair"/>
    <property type="evidence" value="ECO:0007669"/>
    <property type="project" value="TreeGrafter"/>
</dbReference>
<dbReference type="Proteomes" id="UP000724874">
    <property type="component" value="Unassembled WGS sequence"/>
</dbReference>
<accession>A0A9P5N8K7</accession>
<dbReference type="PANTHER" id="PTHR45766:SF6">
    <property type="entry name" value="SWI_SNF-RELATED MATRIX-ASSOCIATED ACTIN-DEPENDENT REGULATOR OF CHROMATIN SUBFAMILY A-LIKE PROTEIN 1"/>
    <property type="match status" value="1"/>
</dbReference>
<evidence type="ECO:0000313" key="5">
    <source>
        <dbReference type="Proteomes" id="UP000724874"/>
    </source>
</evidence>
<dbReference type="InterPro" id="IPR001650">
    <property type="entry name" value="Helicase_C-like"/>
</dbReference>
<dbReference type="EMBL" id="JADNYJ010000903">
    <property type="protein sequence ID" value="KAF8867860.1"/>
    <property type="molecule type" value="Genomic_DNA"/>
</dbReference>
<evidence type="ECO:0000256" key="2">
    <source>
        <dbReference type="SAM" id="MobiDB-lite"/>
    </source>
</evidence>
<dbReference type="Gene3D" id="3.40.50.300">
    <property type="entry name" value="P-loop containing nucleotide triphosphate hydrolases"/>
    <property type="match status" value="1"/>
</dbReference>
<feature type="domain" description="Helicase C-terminal" evidence="3">
    <location>
        <begin position="186"/>
        <end position="353"/>
    </location>
</feature>
<comment type="caution">
    <text evidence="4">The sequence shown here is derived from an EMBL/GenBank/DDBJ whole genome shotgun (WGS) entry which is preliminary data.</text>
</comment>
<dbReference type="AlphaFoldDB" id="A0A9P5N8K7"/>
<organism evidence="4 5">
    <name type="scientific">Gymnopilus junonius</name>
    <name type="common">Spectacular rustgill mushroom</name>
    <name type="synonym">Gymnopilus spectabilis subsp. junonius</name>
    <dbReference type="NCBI Taxonomy" id="109634"/>
    <lineage>
        <taxon>Eukaryota</taxon>
        <taxon>Fungi</taxon>
        <taxon>Dikarya</taxon>
        <taxon>Basidiomycota</taxon>
        <taxon>Agaricomycotina</taxon>
        <taxon>Agaricomycetes</taxon>
        <taxon>Agaricomycetidae</taxon>
        <taxon>Agaricales</taxon>
        <taxon>Agaricineae</taxon>
        <taxon>Hymenogastraceae</taxon>
        <taxon>Gymnopilus</taxon>
    </lineage>
</organism>
<gene>
    <name evidence="4" type="ORF">CPB84DRAFT_1858913</name>
</gene>